<dbReference type="FunFam" id="1.10.630.10:FF:000042">
    <property type="entry name" value="Cytochrome P450"/>
    <property type="match status" value="1"/>
</dbReference>
<organism evidence="15 16">
    <name type="scientific">Polypedilum vanderplanki</name>
    <name type="common">Sleeping chironomid midge</name>
    <dbReference type="NCBI Taxonomy" id="319348"/>
    <lineage>
        <taxon>Eukaryota</taxon>
        <taxon>Metazoa</taxon>
        <taxon>Ecdysozoa</taxon>
        <taxon>Arthropoda</taxon>
        <taxon>Hexapoda</taxon>
        <taxon>Insecta</taxon>
        <taxon>Pterygota</taxon>
        <taxon>Neoptera</taxon>
        <taxon>Endopterygota</taxon>
        <taxon>Diptera</taxon>
        <taxon>Nematocera</taxon>
        <taxon>Chironomoidea</taxon>
        <taxon>Chironomidae</taxon>
        <taxon>Chironominae</taxon>
        <taxon>Polypedilum</taxon>
        <taxon>Polypedilum</taxon>
    </lineage>
</organism>
<proteinExistence type="inferred from homology"/>
<evidence type="ECO:0000256" key="6">
    <source>
        <dbReference type="ARBA" id="ARBA00022723"/>
    </source>
</evidence>
<dbReference type="GO" id="GO:0005506">
    <property type="term" value="F:iron ion binding"/>
    <property type="evidence" value="ECO:0007669"/>
    <property type="project" value="InterPro"/>
</dbReference>
<dbReference type="PROSITE" id="PS00086">
    <property type="entry name" value="CYTOCHROME_P450"/>
    <property type="match status" value="1"/>
</dbReference>
<dbReference type="InterPro" id="IPR036396">
    <property type="entry name" value="Cyt_P450_sf"/>
</dbReference>
<reference evidence="15" key="1">
    <citation type="submission" date="2021-03" db="EMBL/GenBank/DDBJ databases">
        <title>Chromosome level genome of the anhydrobiotic midge Polypedilum vanderplanki.</title>
        <authorList>
            <person name="Yoshida Y."/>
            <person name="Kikawada T."/>
            <person name="Gusev O."/>
        </authorList>
    </citation>
    <scope>NUCLEOTIDE SEQUENCE</scope>
    <source>
        <strain evidence="15">NIAS01</strain>
        <tissue evidence="15">Whole body or cell culture</tissue>
    </source>
</reference>
<dbReference type="Proteomes" id="UP001107558">
    <property type="component" value="Chromosome 3"/>
</dbReference>
<evidence type="ECO:0000256" key="12">
    <source>
        <dbReference type="ARBA" id="ARBA00023136"/>
    </source>
</evidence>
<evidence type="ECO:0000256" key="10">
    <source>
        <dbReference type="ARBA" id="ARBA00023004"/>
    </source>
</evidence>
<evidence type="ECO:0000256" key="8">
    <source>
        <dbReference type="ARBA" id="ARBA00022848"/>
    </source>
</evidence>
<evidence type="ECO:0000256" key="4">
    <source>
        <dbReference type="ARBA" id="ARBA00010617"/>
    </source>
</evidence>
<dbReference type="InterPro" id="IPR017972">
    <property type="entry name" value="Cyt_P450_CS"/>
</dbReference>
<evidence type="ECO:0000313" key="16">
    <source>
        <dbReference type="Proteomes" id="UP001107558"/>
    </source>
</evidence>
<evidence type="ECO:0000256" key="13">
    <source>
        <dbReference type="PIRSR" id="PIRSR602401-1"/>
    </source>
</evidence>
<evidence type="ECO:0000256" key="2">
    <source>
        <dbReference type="ARBA" id="ARBA00004174"/>
    </source>
</evidence>
<dbReference type="GO" id="GO:0005789">
    <property type="term" value="C:endoplasmic reticulum membrane"/>
    <property type="evidence" value="ECO:0007669"/>
    <property type="project" value="UniProtKB-SubCell"/>
</dbReference>
<keyword evidence="8" id="KW-0492">Microsome</keyword>
<dbReference type="EMBL" id="JADBJN010000003">
    <property type="protein sequence ID" value="KAG5669758.1"/>
    <property type="molecule type" value="Genomic_DNA"/>
</dbReference>
<keyword evidence="9 14" id="KW-0560">Oxidoreductase</keyword>
<keyword evidence="5 13" id="KW-0349">Heme</keyword>
<dbReference type="PRINTS" id="PR00463">
    <property type="entry name" value="EP450I"/>
</dbReference>
<keyword evidence="12" id="KW-0472">Membrane</keyword>
<dbReference type="InterPro" id="IPR002401">
    <property type="entry name" value="Cyt_P450_E_grp-I"/>
</dbReference>
<sequence length="496" mass="57794">MSLALFLTFSVALVSLIYLWVKKKYSFHAENGFLYDEPSFPFGSFKGVVTKTHPVYIMKRIYDKFKGKAPAVGFYRLLSPSVMILDLDLIKTILIRDFDNFHNRGIYYNEVHDPLSAHLFNIEDQAWRKMRVKLTPTFTSNKMKMMFTTVLNVSNHMVEMIKSEENLDMIEVKEILAKFTTDVIGSSAFGLNLNAIKDPNSEFRRMGRKVFNTNTNVILKFMIFNAFKSTARKFGGRIFDAEVTDFFTRIVKETIDYRLKNKIERNDFMDLMIKMYIEPDENGDKLTFNQVLAQTFLFFIAGFETSSSTLTFVLYNLALNQDIQDKLRDEIKSTILKYDNKITYEAMNDMKYLQMVIDETLRLQGPVLGQIRIADNDYQIPNTKLVIRKGTHISIPTYCIHQDPEYYPEPEKFDPERFNEENKKNRHQMAFTAFGSGPRNCIGERFGYMQSKIGLISLLLNFKFHPTEKTQVPMIFDKRSPILAPPDGMWLKVEKL</sequence>
<evidence type="ECO:0000256" key="1">
    <source>
        <dbReference type="ARBA" id="ARBA00001971"/>
    </source>
</evidence>
<dbReference type="PRINTS" id="PR00385">
    <property type="entry name" value="P450"/>
</dbReference>
<dbReference type="GO" id="GO:0016705">
    <property type="term" value="F:oxidoreductase activity, acting on paired donors, with incorporation or reduction of molecular oxygen"/>
    <property type="evidence" value="ECO:0007669"/>
    <property type="project" value="InterPro"/>
</dbReference>
<feature type="binding site" description="axial binding residue" evidence="13">
    <location>
        <position position="441"/>
    </location>
    <ligand>
        <name>heme</name>
        <dbReference type="ChEBI" id="CHEBI:30413"/>
    </ligand>
    <ligandPart>
        <name>Fe</name>
        <dbReference type="ChEBI" id="CHEBI:18248"/>
    </ligandPart>
</feature>
<dbReference type="GO" id="GO:0004497">
    <property type="term" value="F:monooxygenase activity"/>
    <property type="evidence" value="ECO:0007669"/>
    <property type="project" value="UniProtKB-KW"/>
</dbReference>
<comment type="subcellular location">
    <subcellularLocation>
        <location evidence="3">Endoplasmic reticulum membrane</location>
        <topology evidence="3">Peripheral membrane protein</topology>
    </subcellularLocation>
    <subcellularLocation>
        <location evidence="2">Microsome membrane</location>
        <topology evidence="2">Peripheral membrane protein</topology>
    </subcellularLocation>
</comment>
<dbReference type="GO" id="GO:0020037">
    <property type="term" value="F:heme binding"/>
    <property type="evidence" value="ECO:0007669"/>
    <property type="project" value="InterPro"/>
</dbReference>
<keyword evidence="6 13" id="KW-0479">Metal-binding</keyword>
<evidence type="ECO:0008006" key="17">
    <source>
        <dbReference type="Google" id="ProtNLM"/>
    </source>
</evidence>
<evidence type="ECO:0000256" key="7">
    <source>
        <dbReference type="ARBA" id="ARBA00022824"/>
    </source>
</evidence>
<name>A0A9J6BK52_POLVA</name>
<dbReference type="Pfam" id="PF00067">
    <property type="entry name" value="p450"/>
    <property type="match status" value="1"/>
</dbReference>
<evidence type="ECO:0000256" key="14">
    <source>
        <dbReference type="RuleBase" id="RU000461"/>
    </source>
</evidence>
<dbReference type="PANTHER" id="PTHR24292">
    <property type="entry name" value="CYTOCHROME P450"/>
    <property type="match status" value="1"/>
</dbReference>
<evidence type="ECO:0000256" key="9">
    <source>
        <dbReference type="ARBA" id="ARBA00023002"/>
    </source>
</evidence>
<dbReference type="InterPro" id="IPR050476">
    <property type="entry name" value="Insect_CytP450_Detox"/>
</dbReference>
<dbReference type="SUPFAM" id="SSF48264">
    <property type="entry name" value="Cytochrome P450"/>
    <property type="match status" value="1"/>
</dbReference>
<dbReference type="AlphaFoldDB" id="A0A9J6BK52"/>
<keyword evidence="10 13" id="KW-0408">Iron</keyword>
<comment type="similarity">
    <text evidence="4 14">Belongs to the cytochrome P450 family.</text>
</comment>
<evidence type="ECO:0000256" key="3">
    <source>
        <dbReference type="ARBA" id="ARBA00004406"/>
    </source>
</evidence>
<evidence type="ECO:0000256" key="11">
    <source>
        <dbReference type="ARBA" id="ARBA00023033"/>
    </source>
</evidence>
<dbReference type="CDD" id="cd11056">
    <property type="entry name" value="CYP6-like"/>
    <property type="match status" value="1"/>
</dbReference>
<comment type="cofactor">
    <cofactor evidence="1 13">
        <name>heme</name>
        <dbReference type="ChEBI" id="CHEBI:30413"/>
    </cofactor>
</comment>
<comment type="caution">
    <text evidence="15">The sequence shown here is derived from an EMBL/GenBank/DDBJ whole genome shotgun (WGS) entry which is preliminary data.</text>
</comment>
<keyword evidence="7" id="KW-0256">Endoplasmic reticulum</keyword>
<gene>
    <name evidence="15" type="ORF">PVAND_000052</name>
</gene>
<protein>
    <recommendedName>
        <fullName evidence="17">Cytochrome P450</fullName>
    </recommendedName>
</protein>
<dbReference type="OrthoDB" id="2789670at2759"/>
<evidence type="ECO:0000313" key="15">
    <source>
        <dbReference type="EMBL" id="KAG5669758.1"/>
    </source>
</evidence>
<keyword evidence="11 14" id="KW-0503">Monooxygenase</keyword>
<dbReference type="PANTHER" id="PTHR24292:SF103">
    <property type="entry name" value="CYTOCHROME P450 6BS1"/>
    <property type="match status" value="1"/>
</dbReference>
<dbReference type="InterPro" id="IPR001128">
    <property type="entry name" value="Cyt_P450"/>
</dbReference>
<evidence type="ECO:0000256" key="5">
    <source>
        <dbReference type="ARBA" id="ARBA00022617"/>
    </source>
</evidence>
<keyword evidence="16" id="KW-1185">Reference proteome</keyword>
<accession>A0A9J6BK52</accession>
<dbReference type="Gene3D" id="1.10.630.10">
    <property type="entry name" value="Cytochrome P450"/>
    <property type="match status" value="1"/>
</dbReference>